<keyword evidence="2" id="KW-1185">Reference proteome</keyword>
<dbReference type="EMBL" id="AZEG01000016">
    <property type="protein sequence ID" value="KRL37081.1"/>
    <property type="molecule type" value="Genomic_DNA"/>
</dbReference>
<protein>
    <submittedName>
        <fullName evidence="1">Uncharacterized protein</fullName>
    </submittedName>
</protein>
<comment type="caution">
    <text evidence="1">The sequence shown here is derived from an EMBL/GenBank/DDBJ whole genome shotgun (WGS) entry which is preliminary data.</text>
</comment>
<accession>A0A0R1PWU7</accession>
<sequence>MTVMSLIGAESHCKLTRVSVINKEKYHMNNSDLFVKRRLNELTKKGFLATVM</sequence>
<dbReference type="AlphaFoldDB" id="A0A0R1PWU7"/>
<proteinExistence type="predicted"/>
<organism evidence="1 2">
    <name type="scientific">Liquorilactobacillus uvarum DSM 19971</name>
    <dbReference type="NCBI Taxonomy" id="1423812"/>
    <lineage>
        <taxon>Bacteria</taxon>
        <taxon>Bacillati</taxon>
        <taxon>Bacillota</taxon>
        <taxon>Bacilli</taxon>
        <taxon>Lactobacillales</taxon>
        <taxon>Lactobacillaceae</taxon>
        <taxon>Liquorilactobacillus</taxon>
    </lineage>
</organism>
<dbReference type="PATRIC" id="fig|1423812.3.peg.743"/>
<reference evidence="1 2" key="1">
    <citation type="journal article" date="2015" name="Genome Announc.">
        <title>Expanding the biotechnology potential of lactobacilli through comparative genomics of 213 strains and associated genera.</title>
        <authorList>
            <person name="Sun Z."/>
            <person name="Harris H.M."/>
            <person name="McCann A."/>
            <person name="Guo C."/>
            <person name="Argimon S."/>
            <person name="Zhang W."/>
            <person name="Yang X."/>
            <person name="Jeffery I.B."/>
            <person name="Cooney J.C."/>
            <person name="Kagawa T.F."/>
            <person name="Liu W."/>
            <person name="Song Y."/>
            <person name="Salvetti E."/>
            <person name="Wrobel A."/>
            <person name="Rasinkangas P."/>
            <person name="Parkhill J."/>
            <person name="Rea M.C."/>
            <person name="O'Sullivan O."/>
            <person name="Ritari J."/>
            <person name="Douillard F.P."/>
            <person name="Paul Ross R."/>
            <person name="Yang R."/>
            <person name="Briner A.E."/>
            <person name="Felis G.E."/>
            <person name="de Vos W.M."/>
            <person name="Barrangou R."/>
            <person name="Klaenhammer T.R."/>
            <person name="Caufield P.W."/>
            <person name="Cui Y."/>
            <person name="Zhang H."/>
            <person name="O'Toole P.W."/>
        </authorList>
    </citation>
    <scope>NUCLEOTIDE SEQUENCE [LARGE SCALE GENOMIC DNA]</scope>
    <source>
        <strain evidence="1 2">DSM 19971</strain>
    </source>
</reference>
<name>A0A0R1PWU7_9LACO</name>
<dbReference type="Proteomes" id="UP000051155">
    <property type="component" value="Unassembled WGS sequence"/>
</dbReference>
<evidence type="ECO:0000313" key="1">
    <source>
        <dbReference type="EMBL" id="KRL37081.1"/>
    </source>
</evidence>
<evidence type="ECO:0000313" key="2">
    <source>
        <dbReference type="Proteomes" id="UP000051155"/>
    </source>
</evidence>
<gene>
    <name evidence="1" type="ORF">FD20_GL000683</name>
</gene>